<protein>
    <submittedName>
        <fullName evidence="2">Uncharacterized protein</fullName>
    </submittedName>
</protein>
<dbReference type="AlphaFoldDB" id="A0AAV4V1J1"/>
<dbReference type="Proteomes" id="UP001054837">
    <property type="component" value="Unassembled WGS sequence"/>
</dbReference>
<gene>
    <name evidence="2" type="ORF">CDAR_261821</name>
</gene>
<feature type="compositionally biased region" description="Basic and acidic residues" evidence="1">
    <location>
        <begin position="87"/>
        <end position="99"/>
    </location>
</feature>
<dbReference type="EMBL" id="BPLQ01012237">
    <property type="protein sequence ID" value="GIY63878.1"/>
    <property type="molecule type" value="Genomic_DNA"/>
</dbReference>
<reference evidence="2 3" key="1">
    <citation type="submission" date="2021-06" db="EMBL/GenBank/DDBJ databases">
        <title>Caerostris darwini draft genome.</title>
        <authorList>
            <person name="Kono N."/>
            <person name="Arakawa K."/>
        </authorList>
    </citation>
    <scope>NUCLEOTIDE SEQUENCE [LARGE SCALE GENOMIC DNA]</scope>
</reference>
<organism evidence="2 3">
    <name type="scientific">Caerostris darwini</name>
    <dbReference type="NCBI Taxonomy" id="1538125"/>
    <lineage>
        <taxon>Eukaryota</taxon>
        <taxon>Metazoa</taxon>
        <taxon>Ecdysozoa</taxon>
        <taxon>Arthropoda</taxon>
        <taxon>Chelicerata</taxon>
        <taxon>Arachnida</taxon>
        <taxon>Araneae</taxon>
        <taxon>Araneomorphae</taxon>
        <taxon>Entelegynae</taxon>
        <taxon>Araneoidea</taxon>
        <taxon>Araneidae</taxon>
        <taxon>Caerostris</taxon>
    </lineage>
</organism>
<sequence length="105" mass="11522">MRGCPAGSRFGGDGEETAVALPPPPLSAVEVVVVMRRAVFGERRTTAQAQPHGDQVEKKLFEEEENPHNSRTHARMYVPPTPLSPVGERDQDKKEKKYDGGGTRP</sequence>
<comment type="caution">
    <text evidence="2">The sequence shown here is derived from an EMBL/GenBank/DDBJ whole genome shotgun (WGS) entry which is preliminary data.</text>
</comment>
<accession>A0AAV4V1J1</accession>
<keyword evidence="3" id="KW-1185">Reference proteome</keyword>
<proteinExistence type="predicted"/>
<feature type="region of interest" description="Disordered" evidence="1">
    <location>
        <begin position="42"/>
        <end position="105"/>
    </location>
</feature>
<name>A0AAV4V1J1_9ARAC</name>
<evidence type="ECO:0000313" key="2">
    <source>
        <dbReference type="EMBL" id="GIY63878.1"/>
    </source>
</evidence>
<evidence type="ECO:0000313" key="3">
    <source>
        <dbReference type="Proteomes" id="UP001054837"/>
    </source>
</evidence>
<evidence type="ECO:0000256" key="1">
    <source>
        <dbReference type="SAM" id="MobiDB-lite"/>
    </source>
</evidence>
<feature type="region of interest" description="Disordered" evidence="1">
    <location>
        <begin position="1"/>
        <end position="25"/>
    </location>
</feature>